<feature type="compositionally biased region" description="Acidic residues" evidence="1">
    <location>
        <begin position="567"/>
        <end position="580"/>
    </location>
</feature>
<dbReference type="Proteomes" id="UP000054248">
    <property type="component" value="Unassembled WGS sequence"/>
</dbReference>
<dbReference type="EMBL" id="KN823055">
    <property type="protein sequence ID" value="KIO24757.1"/>
    <property type="molecule type" value="Genomic_DNA"/>
</dbReference>
<reference evidence="2 3" key="1">
    <citation type="submission" date="2014-04" db="EMBL/GenBank/DDBJ databases">
        <authorList>
            <consortium name="DOE Joint Genome Institute"/>
            <person name="Kuo A."/>
            <person name="Girlanda M."/>
            <person name="Perotto S."/>
            <person name="Kohler A."/>
            <person name="Nagy L.G."/>
            <person name="Floudas D."/>
            <person name="Copeland A."/>
            <person name="Barry K.W."/>
            <person name="Cichocki N."/>
            <person name="Veneault-Fourrey C."/>
            <person name="LaButti K."/>
            <person name="Lindquist E.A."/>
            <person name="Lipzen A."/>
            <person name="Lundell T."/>
            <person name="Morin E."/>
            <person name="Murat C."/>
            <person name="Sun H."/>
            <person name="Tunlid A."/>
            <person name="Henrissat B."/>
            <person name="Grigoriev I.V."/>
            <person name="Hibbett D.S."/>
            <person name="Martin F."/>
            <person name="Nordberg H.P."/>
            <person name="Cantor M.N."/>
            <person name="Hua S.X."/>
        </authorList>
    </citation>
    <scope>NUCLEOTIDE SEQUENCE [LARGE SCALE GENOMIC DNA]</scope>
    <source>
        <strain evidence="2 3">MUT 4182</strain>
    </source>
</reference>
<dbReference type="Pfam" id="PF18759">
    <property type="entry name" value="Plavaka"/>
    <property type="match status" value="1"/>
</dbReference>
<feature type="compositionally biased region" description="Polar residues" evidence="1">
    <location>
        <begin position="581"/>
        <end position="590"/>
    </location>
</feature>
<dbReference type="HOGENOM" id="CLU_006344_4_2_1"/>
<sequence>QLQTGELPWAPFSSQKEWELAEWLVQSGVSQSNIDKLLKLQWTKEHTEPLSFKNKDEFFKKIDSLPSRPEWKCTEITVTGDLCDDMGKPLTEELEIWMRNPVELVEELIGNPSFRNSLHYKPVRIHNRRTRKRVFSEAWTADWWWTAQLNSTKPGATVAPVILASDKTKFSYFSGDKAAWPVYLTIGNISKRVRRKTSKRAVLLLGYLPVAKLHCWSDSKRKAIGHDLFHACMRRFVEPLVTAGKQGVNMHCADKKTRRVHPLLSAYIADHPERSLAACVKANRCAPCPVQADGQGDLPRDRYGRRVVSVLRDPESAKKTIHKAFGGDDEAQTEADLDGLQIVNKPFWADLPFSNIFMAFPPDILHQLHKGIFKDHLFSWCQTIMGEKEMDKRYISMPSHPSLRHFKHGISKVSQWTGNEYKQMEKVFLGAIAGAVPRQTFQAAKALLDFIYLAQQPSLDEDDLSKLDKLLETFHQLKDKGAFADVRDHFNIPKLHALIHYTALIHLHGTPDGYNTETPERLHIDYAKSGYRASNKKDYTKQMTTFMSRMEAVTIRHELIRLHQPDLDENPQMEIDDPQDLSESSEPAEPQTVQVQRSVITFARISPLPSVPIATIEQNFGVKDFLPVLEEYLERTLHSQPDFEYLQPTYHDRFLVFKKIGIHLASVTEPGTLWMDVVRATAPKKPGILQSLKKDPCFDTVLVRQVTGKHLIGPPRPARVRMLFKLPATILQDNAAWNSQPLLAYIEWFKPFKQSSGDIAPGLYYTSPSFDRHHMWEVSIIPADAIVRSCHLLPYYGKKSNHWWSSSNVLDNCDKLLLNAHLDVH</sequence>
<feature type="non-terminal residue" evidence="2">
    <location>
        <position position="1"/>
    </location>
</feature>
<organism evidence="2 3">
    <name type="scientific">Tulasnella calospora MUT 4182</name>
    <dbReference type="NCBI Taxonomy" id="1051891"/>
    <lineage>
        <taxon>Eukaryota</taxon>
        <taxon>Fungi</taxon>
        <taxon>Dikarya</taxon>
        <taxon>Basidiomycota</taxon>
        <taxon>Agaricomycotina</taxon>
        <taxon>Agaricomycetes</taxon>
        <taxon>Cantharellales</taxon>
        <taxon>Tulasnellaceae</taxon>
        <taxon>Tulasnella</taxon>
    </lineage>
</organism>
<feature type="non-terminal residue" evidence="2">
    <location>
        <position position="825"/>
    </location>
</feature>
<accession>A0A0C3LTR6</accession>
<dbReference type="InterPro" id="IPR041078">
    <property type="entry name" value="Plavaka"/>
</dbReference>
<evidence type="ECO:0000313" key="3">
    <source>
        <dbReference type="Proteomes" id="UP000054248"/>
    </source>
</evidence>
<protein>
    <submittedName>
        <fullName evidence="2">Uncharacterized protein</fullName>
    </submittedName>
</protein>
<reference evidence="3" key="2">
    <citation type="submission" date="2015-01" db="EMBL/GenBank/DDBJ databases">
        <title>Evolutionary Origins and Diversification of the Mycorrhizal Mutualists.</title>
        <authorList>
            <consortium name="DOE Joint Genome Institute"/>
            <consortium name="Mycorrhizal Genomics Consortium"/>
            <person name="Kohler A."/>
            <person name="Kuo A."/>
            <person name="Nagy L.G."/>
            <person name="Floudas D."/>
            <person name="Copeland A."/>
            <person name="Barry K.W."/>
            <person name="Cichocki N."/>
            <person name="Veneault-Fourrey C."/>
            <person name="LaButti K."/>
            <person name="Lindquist E.A."/>
            <person name="Lipzen A."/>
            <person name="Lundell T."/>
            <person name="Morin E."/>
            <person name="Murat C."/>
            <person name="Riley R."/>
            <person name="Ohm R."/>
            <person name="Sun H."/>
            <person name="Tunlid A."/>
            <person name="Henrissat B."/>
            <person name="Grigoriev I.V."/>
            <person name="Hibbett D.S."/>
            <person name="Martin F."/>
        </authorList>
    </citation>
    <scope>NUCLEOTIDE SEQUENCE [LARGE SCALE GENOMIC DNA]</scope>
    <source>
        <strain evidence="3">MUT 4182</strain>
    </source>
</reference>
<keyword evidence="3" id="KW-1185">Reference proteome</keyword>
<feature type="region of interest" description="Disordered" evidence="1">
    <location>
        <begin position="566"/>
        <end position="590"/>
    </location>
</feature>
<dbReference type="OrthoDB" id="2418900at2759"/>
<dbReference type="AlphaFoldDB" id="A0A0C3LTR6"/>
<dbReference type="STRING" id="1051891.A0A0C3LTR6"/>
<proteinExistence type="predicted"/>
<evidence type="ECO:0000256" key="1">
    <source>
        <dbReference type="SAM" id="MobiDB-lite"/>
    </source>
</evidence>
<name>A0A0C3LTR6_9AGAM</name>
<gene>
    <name evidence="2" type="ORF">M407DRAFT_51577</name>
</gene>
<evidence type="ECO:0000313" key="2">
    <source>
        <dbReference type="EMBL" id="KIO24757.1"/>
    </source>
</evidence>